<keyword evidence="2" id="KW-1185">Reference proteome</keyword>
<evidence type="ECO:0008006" key="3">
    <source>
        <dbReference type="Google" id="ProtNLM"/>
    </source>
</evidence>
<organism evidence="1 2">
    <name type="scientific">Brassica cretica</name>
    <name type="common">Mustard</name>
    <dbReference type="NCBI Taxonomy" id="69181"/>
    <lineage>
        <taxon>Eukaryota</taxon>
        <taxon>Viridiplantae</taxon>
        <taxon>Streptophyta</taxon>
        <taxon>Embryophyta</taxon>
        <taxon>Tracheophyta</taxon>
        <taxon>Spermatophyta</taxon>
        <taxon>Magnoliopsida</taxon>
        <taxon>eudicotyledons</taxon>
        <taxon>Gunneridae</taxon>
        <taxon>Pentapetalae</taxon>
        <taxon>rosids</taxon>
        <taxon>malvids</taxon>
        <taxon>Brassicales</taxon>
        <taxon>Brassicaceae</taxon>
        <taxon>Brassiceae</taxon>
        <taxon>Brassica</taxon>
    </lineage>
</organism>
<reference evidence="1 2" key="1">
    <citation type="journal article" date="2020" name="BMC Genomics">
        <title>Intraspecific diversification of the crop wild relative Brassica cretica Lam. using demographic model selection.</title>
        <authorList>
            <person name="Kioukis A."/>
            <person name="Michalopoulou V.A."/>
            <person name="Briers L."/>
            <person name="Pirintsos S."/>
            <person name="Studholme D.J."/>
            <person name="Pavlidis P."/>
            <person name="Sarris P.F."/>
        </authorList>
    </citation>
    <scope>NUCLEOTIDE SEQUENCE [LARGE SCALE GENOMIC DNA]</scope>
    <source>
        <strain evidence="2">cv. PFS-1207/04</strain>
    </source>
</reference>
<evidence type="ECO:0000313" key="1">
    <source>
        <dbReference type="EMBL" id="KAF3517103.1"/>
    </source>
</evidence>
<sequence>MDSCRIDVLGKFGRYVATEPCMCLSLRSDRAWLELGHYVATEPCSCSVATSVVSGLLSLLKVERDKIGGAPYDGCLRTHVEGIKPFIVHLGVKVLMTSFPARPLRSSLYVEVIRCVAADGILYGVFDTMPRDVRDQCDGFRARPRSNYGFKGCDDYFDLQGAFIEEDNFVEKWFFRRLRRLAMLKIDLIFRMPRFVLEMFTGLKMFHDIARV</sequence>
<name>A0ABQ7AST7_BRACR</name>
<dbReference type="Proteomes" id="UP000266723">
    <property type="component" value="Unassembled WGS sequence"/>
</dbReference>
<proteinExistence type="predicted"/>
<comment type="caution">
    <text evidence="1">The sequence shown here is derived from an EMBL/GenBank/DDBJ whole genome shotgun (WGS) entry which is preliminary data.</text>
</comment>
<gene>
    <name evidence="1" type="ORF">DY000_02058562</name>
</gene>
<protein>
    <recommendedName>
        <fullName evidence="3">CMP/dCMP-type deaminase domain-containing protein</fullName>
    </recommendedName>
</protein>
<evidence type="ECO:0000313" key="2">
    <source>
        <dbReference type="Proteomes" id="UP000266723"/>
    </source>
</evidence>
<accession>A0ABQ7AST7</accession>
<dbReference type="EMBL" id="QGKV02001556">
    <property type="protein sequence ID" value="KAF3517103.1"/>
    <property type="molecule type" value="Genomic_DNA"/>
</dbReference>